<dbReference type="EMBL" id="SAUZ01000036">
    <property type="protein sequence ID" value="RWR16816.1"/>
    <property type="molecule type" value="Genomic_DNA"/>
</dbReference>
<evidence type="ECO:0000313" key="1">
    <source>
        <dbReference type="EMBL" id="RWR16816.1"/>
    </source>
</evidence>
<reference evidence="1 2" key="1">
    <citation type="submission" date="2019-01" db="EMBL/GenBank/DDBJ databases">
        <title>Sinorhodobacter populi sp. nov. isolated from the symptomatic bark tissue of Populus euramericana canker.</title>
        <authorList>
            <person name="Xu G."/>
        </authorList>
    </citation>
    <scope>NUCLEOTIDE SEQUENCE [LARGE SCALE GENOMIC DNA]</scope>
    <source>
        <strain evidence="1 2">SK2B-1</strain>
    </source>
</reference>
<dbReference type="AlphaFoldDB" id="A0A443J8K5"/>
<dbReference type="Proteomes" id="UP000284476">
    <property type="component" value="Unassembled WGS sequence"/>
</dbReference>
<name>A0A443J8K5_9RHOB</name>
<accession>A0A443J8K5</accession>
<protein>
    <submittedName>
        <fullName evidence="1">Uncharacterized protein</fullName>
    </submittedName>
</protein>
<comment type="caution">
    <text evidence="1">The sequence shown here is derived from an EMBL/GenBank/DDBJ whole genome shotgun (WGS) entry which is preliminary data.</text>
</comment>
<dbReference type="RefSeq" id="WP_128210360.1">
    <property type="nucleotide sequence ID" value="NZ_JBHRSO010000010.1"/>
</dbReference>
<proteinExistence type="predicted"/>
<evidence type="ECO:0000313" key="2">
    <source>
        <dbReference type="Proteomes" id="UP000284476"/>
    </source>
</evidence>
<sequence length="87" mass="9788">MPTVCHWILPLQGEKIQVRFADFAASMPETVDNRNVVILQNILLVKVWFSGLAARLDLMPMRIDRQVGVPRSTFSVRPNATSALQPN</sequence>
<gene>
    <name evidence="1" type="ORF">D2T30_20630</name>
</gene>
<organism evidence="1 2">
    <name type="scientific">Paenirhodobacter populi</name>
    <dbReference type="NCBI Taxonomy" id="2306993"/>
    <lineage>
        <taxon>Bacteria</taxon>
        <taxon>Pseudomonadati</taxon>
        <taxon>Pseudomonadota</taxon>
        <taxon>Alphaproteobacteria</taxon>
        <taxon>Rhodobacterales</taxon>
        <taxon>Rhodobacter group</taxon>
        <taxon>Paenirhodobacter</taxon>
    </lineage>
</organism>
<reference evidence="1 2" key="2">
    <citation type="submission" date="2019-01" db="EMBL/GenBank/DDBJ databases">
        <authorList>
            <person name="Li Y."/>
        </authorList>
    </citation>
    <scope>NUCLEOTIDE SEQUENCE [LARGE SCALE GENOMIC DNA]</scope>
    <source>
        <strain evidence="1 2">SK2B-1</strain>
    </source>
</reference>